<organism evidence="2 3">
    <name type="scientific">Phanerochaete sordida</name>
    <dbReference type="NCBI Taxonomy" id="48140"/>
    <lineage>
        <taxon>Eukaryota</taxon>
        <taxon>Fungi</taxon>
        <taxon>Dikarya</taxon>
        <taxon>Basidiomycota</taxon>
        <taxon>Agaricomycotina</taxon>
        <taxon>Agaricomycetes</taxon>
        <taxon>Polyporales</taxon>
        <taxon>Phanerochaetaceae</taxon>
        <taxon>Phanerochaete</taxon>
    </lineage>
</organism>
<comment type="caution">
    <text evidence="2">The sequence shown here is derived from an EMBL/GenBank/DDBJ whole genome shotgun (WGS) entry which is preliminary data.</text>
</comment>
<evidence type="ECO:0000313" key="3">
    <source>
        <dbReference type="Proteomes" id="UP000703269"/>
    </source>
</evidence>
<feature type="region of interest" description="Disordered" evidence="1">
    <location>
        <begin position="358"/>
        <end position="380"/>
    </location>
</feature>
<dbReference type="AlphaFoldDB" id="A0A9P3LB48"/>
<dbReference type="OrthoDB" id="5382203at2759"/>
<feature type="compositionally biased region" description="Polar residues" evidence="1">
    <location>
        <begin position="243"/>
        <end position="252"/>
    </location>
</feature>
<protein>
    <submittedName>
        <fullName evidence="2">Uncharacterized protein</fullName>
    </submittedName>
</protein>
<feature type="compositionally biased region" description="Acidic residues" evidence="1">
    <location>
        <begin position="513"/>
        <end position="526"/>
    </location>
</feature>
<feature type="region of interest" description="Disordered" evidence="1">
    <location>
        <begin position="767"/>
        <end position="807"/>
    </location>
</feature>
<feature type="region of interest" description="Disordered" evidence="1">
    <location>
        <begin position="223"/>
        <end position="254"/>
    </location>
</feature>
<feature type="compositionally biased region" description="Pro residues" evidence="1">
    <location>
        <begin position="785"/>
        <end position="799"/>
    </location>
</feature>
<feature type="compositionally biased region" description="Polar residues" evidence="1">
    <location>
        <begin position="433"/>
        <end position="454"/>
    </location>
</feature>
<dbReference type="InterPro" id="IPR009072">
    <property type="entry name" value="Histone-fold"/>
</dbReference>
<accession>A0A9P3LB48</accession>
<feature type="compositionally biased region" description="Low complexity" evidence="1">
    <location>
        <begin position="617"/>
        <end position="628"/>
    </location>
</feature>
<feature type="region of interest" description="Disordered" evidence="1">
    <location>
        <begin position="401"/>
        <end position="421"/>
    </location>
</feature>
<evidence type="ECO:0000313" key="2">
    <source>
        <dbReference type="EMBL" id="GJE87477.1"/>
    </source>
</evidence>
<feature type="region of interest" description="Disordered" evidence="1">
    <location>
        <begin position="593"/>
        <end position="638"/>
    </location>
</feature>
<name>A0A9P3LB48_9APHY</name>
<feature type="compositionally biased region" description="Polar residues" evidence="1">
    <location>
        <begin position="596"/>
        <end position="610"/>
    </location>
</feature>
<feature type="compositionally biased region" description="Low complexity" evidence="1">
    <location>
        <begin position="231"/>
        <end position="242"/>
    </location>
</feature>
<feature type="compositionally biased region" description="Polar residues" evidence="1">
    <location>
        <begin position="478"/>
        <end position="495"/>
    </location>
</feature>
<feature type="compositionally biased region" description="Pro residues" evidence="1">
    <location>
        <begin position="406"/>
        <end position="417"/>
    </location>
</feature>
<dbReference type="GO" id="GO:0046982">
    <property type="term" value="F:protein heterodimerization activity"/>
    <property type="evidence" value="ECO:0007669"/>
    <property type="project" value="InterPro"/>
</dbReference>
<gene>
    <name evidence="2" type="ORF">PsYK624_035600</name>
</gene>
<feature type="region of interest" description="Disordered" evidence="1">
    <location>
        <begin position="277"/>
        <end position="321"/>
    </location>
</feature>
<feature type="region of interest" description="Disordered" evidence="1">
    <location>
        <begin position="672"/>
        <end position="745"/>
    </location>
</feature>
<feature type="compositionally biased region" description="Polar residues" evidence="1">
    <location>
        <begin position="706"/>
        <end position="719"/>
    </location>
</feature>
<feature type="region of interest" description="Disordered" evidence="1">
    <location>
        <begin position="433"/>
        <end position="543"/>
    </location>
</feature>
<reference evidence="2 3" key="1">
    <citation type="submission" date="2021-08" db="EMBL/GenBank/DDBJ databases">
        <title>Draft Genome Sequence of Phanerochaete sordida strain YK-624.</title>
        <authorList>
            <person name="Mori T."/>
            <person name="Dohra H."/>
            <person name="Suzuki T."/>
            <person name="Kawagishi H."/>
            <person name="Hirai H."/>
        </authorList>
    </citation>
    <scope>NUCLEOTIDE SEQUENCE [LARGE SCALE GENOMIC DNA]</scope>
    <source>
        <strain evidence="2 3">YK-624</strain>
    </source>
</reference>
<proteinExistence type="predicted"/>
<keyword evidence="3" id="KW-1185">Reference proteome</keyword>
<dbReference type="Proteomes" id="UP000703269">
    <property type="component" value="Unassembled WGS sequence"/>
</dbReference>
<dbReference type="EMBL" id="BPQB01000006">
    <property type="protein sequence ID" value="GJE87477.1"/>
    <property type="molecule type" value="Genomic_DNA"/>
</dbReference>
<dbReference type="Gene3D" id="1.10.20.10">
    <property type="entry name" value="Histone, subunit A"/>
    <property type="match status" value="1"/>
</dbReference>
<sequence>MAASMENLSGGNFISSHSADVILSDVRPIKLKLEALRSLNVLLDEFLYTILSTAGSIYTEKLKAGLNKLLPNGLGKAAVTEAEVELKAYWERTAPHIPDTEHFDLQWAFELLRLKCEAYTTMNDLDEDDEGEKKLRVRMLEAGSTAPPDEHLVAPAALYLTAILEHICEYILSDVSRVAARDSSRNVATVQDLFVALCEDASVYGMFKTMKVYGQIDALSTAQKPRRSKSLSKSGSLSRAASPLQNESSSAPPTMRLLGHRVRSSSESAGSFASAVLAAGGGGSSRSSKDSRKKMFGRSSIDQDGSSEVAEGLDDDSKRSNSFEMMDEEALREFDELMQTTATMKVSLTPDRLKSMEVYKQERRRPKTAESDASSVPPDAEVKRAVSVRRVQARLVDSITEDEEPVPLPIKLPPSPIQNPVIIPRVRQASLNTTLPSTPMSNPRSRSVTISSPQPLHKKPSQTRMRPPMPPPHLPAPGTSQAKRQNSVSTLQSASDGRPQRTRKVGRNRESLDLDDVMGIDEEETETVPQTPASRRDPSKPAYISKSARDLIDFLDEGPPIEMLPPNRNASMISLESSKSRTGGRLQRMMSKLTLGGSSERLNGRSSLATESRGYRSPTSSITSSPPQTYLPQSYLHSPTNSFRGPTVIVATPPPPPASLAKPLSYFNQESIGLQTPQPTPPTPSRRTSITRKPVPAWDETRDSLSVHSSPAGQSNEQSSSRRHSPNRKSSAGSKRASPLDAFPPVPTTVAVNGVVHDSDSEIVRTASLASSKRYTPSRSDFPSPSSPNPSTTAPPSPSPSSKRQSIRHVGPIITTEVSSPTCLAYDVTEVPQQSWPPTPQSTHREVPILDAAAPINARSKRHSRLITTAEKAVAAEPPAEPAFTAEQAQDLRRLMSVATTADECRLLVDMFLIKSGFPLPPAANEVPTPAPTPEVEEAATKIATFNGDLERSLIGLLLGDSE</sequence>
<evidence type="ECO:0000256" key="1">
    <source>
        <dbReference type="SAM" id="MobiDB-lite"/>
    </source>
</evidence>